<keyword evidence="2" id="KW-1185">Reference proteome</keyword>
<proteinExistence type="predicted"/>
<dbReference type="EMBL" id="CM045761">
    <property type="protein sequence ID" value="KAI8015335.1"/>
    <property type="molecule type" value="Genomic_DNA"/>
</dbReference>
<comment type="caution">
    <text evidence="1">The sequence shown here is derived from an EMBL/GenBank/DDBJ whole genome shotgun (WGS) entry which is preliminary data.</text>
</comment>
<protein>
    <submittedName>
        <fullName evidence="1">LRR receptor-like serine/threonine-protein kinase RFK1</fullName>
    </submittedName>
</protein>
<sequence length="613" mass="68552">MPRQNRVVEGLIPGSCKIRKRGCSSSSSSSSVLQNYRFKRAILVGKPRGSGSSTPVPSWRATAAALDSPKYAPSQSGGGRSRPVSARKLAATLWEMNEVPSPRVGDNLEEKKAIKREMRVRERMGVPKSVHSGSLPPHLFLNGNMLSGNVPDSILKDGLSIDFSYNNLTWQGPDQHACQENVNLYTNLFKSSLKENPLKRILPCMKDFNCPRYGCSLHVNSGGNDLTMKENDKKYGTHFASFTYFRYCLENGNYTVSLHFAEILFTNDNTYSSLGKRIFDIYIQGQLVRKDFNIEGTTRIPRRGVYGPIISAISLNPSLLCCLLNRVAMLLIADMFKYSLGCNCTNVYYKCYCWKNERASKFMTLGLPLYGTSLVPFLEFMCYVIAYWEIGKVVMAVSLLIIVYRNLQVPYITTALMDAKLGTEGRKDLFDWLSRLLSGLSNFPDAVNLLKPTAFAMTDKSADVRKAAEVCIGEIFRVCGPDAVTKNLKDIQGPALTIQESQIVGLESELHWAQSKLHEKEAAVERATAEARQRAFQKLIAEEAAFEAELSRLNTAVDETTKVVQELKTEFSRRKSSRNLLKCSLQYMCSVTNVLTTALLINPLRVERGELES</sequence>
<dbReference type="Proteomes" id="UP001060215">
    <property type="component" value="Chromosome 4"/>
</dbReference>
<reference evidence="1 2" key="1">
    <citation type="journal article" date="2022" name="Plant J.">
        <title>Chromosome-level genome of Camellia lanceoleosa provides a valuable resource for understanding genome evolution and self-incompatibility.</title>
        <authorList>
            <person name="Gong W."/>
            <person name="Xiao S."/>
            <person name="Wang L."/>
            <person name="Liao Z."/>
            <person name="Chang Y."/>
            <person name="Mo W."/>
            <person name="Hu G."/>
            <person name="Li W."/>
            <person name="Zhao G."/>
            <person name="Zhu H."/>
            <person name="Hu X."/>
            <person name="Ji K."/>
            <person name="Xiang X."/>
            <person name="Song Q."/>
            <person name="Yuan D."/>
            <person name="Jin S."/>
            <person name="Zhang L."/>
        </authorList>
    </citation>
    <scope>NUCLEOTIDE SEQUENCE [LARGE SCALE GENOMIC DNA]</scope>
    <source>
        <strain evidence="1">SQ_2022a</strain>
    </source>
</reference>
<organism evidence="1 2">
    <name type="scientific">Camellia lanceoleosa</name>
    <dbReference type="NCBI Taxonomy" id="1840588"/>
    <lineage>
        <taxon>Eukaryota</taxon>
        <taxon>Viridiplantae</taxon>
        <taxon>Streptophyta</taxon>
        <taxon>Embryophyta</taxon>
        <taxon>Tracheophyta</taxon>
        <taxon>Spermatophyta</taxon>
        <taxon>Magnoliopsida</taxon>
        <taxon>eudicotyledons</taxon>
        <taxon>Gunneridae</taxon>
        <taxon>Pentapetalae</taxon>
        <taxon>asterids</taxon>
        <taxon>Ericales</taxon>
        <taxon>Theaceae</taxon>
        <taxon>Camellia</taxon>
    </lineage>
</organism>
<accession>A0ACC0HQS8</accession>
<evidence type="ECO:0000313" key="2">
    <source>
        <dbReference type="Proteomes" id="UP001060215"/>
    </source>
</evidence>
<evidence type="ECO:0000313" key="1">
    <source>
        <dbReference type="EMBL" id="KAI8015335.1"/>
    </source>
</evidence>
<name>A0ACC0HQS8_9ERIC</name>
<gene>
    <name evidence="1" type="ORF">LOK49_LG05G00594</name>
</gene>